<dbReference type="GO" id="GO:0004176">
    <property type="term" value="F:ATP-dependent peptidase activity"/>
    <property type="evidence" value="ECO:0007669"/>
    <property type="project" value="InterPro"/>
</dbReference>
<proteinExistence type="predicted"/>
<keyword evidence="6" id="KW-0645">Protease</keyword>
<dbReference type="PANTHER" id="PTHR43655">
    <property type="entry name" value="ATP-DEPENDENT PROTEASE"/>
    <property type="match status" value="1"/>
</dbReference>
<gene>
    <name evidence="9" type="ORF">JEQ12_013183</name>
</gene>
<dbReference type="EMBL" id="JAEMGP010000026">
    <property type="protein sequence ID" value="KAG5194386.1"/>
    <property type="molecule type" value="Genomic_DNA"/>
</dbReference>
<feature type="compositionally biased region" description="Gly residues" evidence="7">
    <location>
        <begin position="80"/>
        <end position="98"/>
    </location>
</feature>
<protein>
    <recommendedName>
        <fullName evidence="8">Peptidase M41 domain-containing protein</fullName>
    </recommendedName>
</protein>
<sequence length="112" mass="11900">MGGQDDLRKVTQCTYAQIVQLRMSEKLAQVSFDFPWPGEALVERPFSEAMAQLIDKEVQRLIGSASAHTLDLLTHCRRAGGQGGQAATGEGVGVGRHGGAARAAAVGQEDHQ</sequence>
<evidence type="ECO:0000313" key="9">
    <source>
        <dbReference type="EMBL" id="KAG5194386.1"/>
    </source>
</evidence>
<feature type="domain" description="Peptidase M41" evidence="8">
    <location>
        <begin position="2"/>
        <end position="77"/>
    </location>
</feature>
<dbReference type="InterPro" id="IPR000642">
    <property type="entry name" value="Peptidase_M41"/>
</dbReference>
<comment type="cofactor">
    <cofactor evidence="1">
        <name>Zn(2+)</name>
        <dbReference type="ChEBI" id="CHEBI:29105"/>
    </cofactor>
</comment>
<keyword evidence="3" id="KW-0547">Nucleotide-binding</keyword>
<dbReference type="Gene3D" id="1.20.58.760">
    <property type="entry name" value="Peptidase M41"/>
    <property type="match status" value="1"/>
</dbReference>
<name>A0A835ZKK9_SHEEP</name>
<comment type="caution">
    <text evidence="9">The sequence shown here is derived from an EMBL/GenBank/DDBJ whole genome shotgun (WGS) entry which is preliminary data.</text>
</comment>
<evidence type="ECO:0000256" key="6">
    <source>
        <dbReference type="ARBA" id="ARBA00023049"/>
    </source>
</evidence>
<evidence type="ECO:0000256" key="7">
    <source>
        <dbReference type="SAM" id="MobiDB-lite"/>
    </source>
</evidence>
<dbReference type="GO" id="GO:0005745">
    <property type="term" value="C:m-AAA complex"/>
    <property type="evidence" value="ECO:0007669"/>
    <property type="project" value="TreeGrafter"/>
</dbReference>
<dbReference type="PANTHER" id="PTHR43655:SF7">
    <property type="entry name" value="AFG3-LIKE PROTEIN 1"/>
    <property type="match status" value="1"/>
</dbReference>
<dbReference type="Proteomes" id="UP000664991">
    <property type="component" value="Chromosome 26"/>
</dbReference>
<organism evidence="9 10">
    <name type="scientific">Ovis aries</name>
    <name type="common">Sheep</name>
    <dbReference type="NCBI Taxonomy" id="9940"/>
    <lineage>
        <taxon>Eukaryota</taxon>
        <taxon>Metazoa</taxon>
        <taxon>Chordata</taxon>
        <taxon>Craniata</taxon>
        <taxon>Vertebrata</taxon>
        <taxon>Euteleostomi</taxon>
        <taxon>Mammalia</taxon>
        <taxon>Eutheria</taxon>
        <taxon>Laurasiatheria</taxon>
        <taxon>Artiodactyla</taxon>
        <taxon>Ruminantia</taxon>
        <taxon>Pecora</taxon>
        <taxon>Bovidae</taxon>
        <taxon>Caprinae</taxon>
        <taxon>Ovis</taxon>
    </lineage>
</organism>
<keyword evidence="2" id="KW-0479">Metal-binding</keyword>
<accession>A0A835ZKK9</accession>
<dbReference type="GO" id="GO:0046872">
    <property type="term" value="F:metal ion binding"/>
    <property type="evidence" value="ECO:0007669"/>
    <property type="project" value="UniProtKB-KW"/>
</dbReference>
<evidence type="ECO:0000256" key="3">
    <source>
        <dbReference type="ARBA" id="ARBA00022741"/>
    </source>
</evidence>
<dbReference type="AlphaFoldDB" id="A0A835ZKK9"/>
<dbReference type="SUPFAM" id="SSF140990">
    <property type="entry name" value="FtsH protease domain-like"/>
    <property type="match status" value="1"/>
</dbReference>
<keyword evidence="6" id="KW-0482">Metalloprotease</keyword>
<keyword evidence="5" id="KW-0067">ATP-binding</keyword>
<evidence type="ECO:0000256" key="5">
    <source>
        <dbReference type="ARBA" id="ARBA00022840"/>
    </source>
</evidence>
<reference evidence="9 10" key="1">
    <citation type="submission" date="2020-12" db="EMBL/GenBank/DDBJ databases">
        <title>De novo assembly of Tibetan sheep genome.</title>
        <authorList>
            <person name="Li X."/>
        </authorList>
    </citation>
    <scope>NUCLEOTIDE SEQUENCE [LARGE SCALE GENOMIC DNA]</scope>
    <source>
        <tissue evidence="9">Heart</tissue>
    </source>
</reference>
<evidence type="ECO:0000259" key="8">
    <source>
        <dbReference type="Pfam" id="PF01434"/>
    </source>
</evidence>
<evidence type="ECO:0000256" key="2">
    <source>
        <dbReference type="ARBA" id="ARBA00022723"/>
    </source>
</evidence>
<dbReference type="GO" id="GO:0034982">
    <property type="term" value="P:mitochondrial protein processing"/>
    <property type="evidence" value="ECO:0007669"/>
    <property type="project" value="TreeGrafter"/>
</dbReference>
<evidence type="ECO:0000256" key="1">
    <source>
        <dbReference type="ARBA" id="ARBA00001947"/>
    </source>
</evidence>
<dbReference type="InterPro" id="IPR050928">
    <property type="entry name" value="ATP-dep_Zn_Metalloprotease"/>
</dbReference>
<feature type="compositionally biased region" description="Low complexity" evidence="7">
    <location>
        <begin position="100"/>
        <end position="112"/>
    </location>
</feature>
<keyword evidence="6" id="KW-0378">Hydrolase</keyword>
<feature type="region of interest" description="Disordered" evidence="7">
    <location>
        <begin position="80"/>
        <end position="112"/>
    </location>
</feature>
<keyword evidence="4" id="KW-0862">Zinc</keyword>
<evidence type="ECO:0000313" key="10">
    <source>
        <dbReference type="Proteomes" id="UP000664991"/>
    </source>
</evidence>
<evidence type="ECO:0000256" key="4">
    <source>
        <dbReference type="ARBA" id="ARBA00022833"/>
    </source>
</evidence>
<dbReference type="Pfam" id="PF01434">
    <property type="entry name" value="Peptidase_M41"/>
    <property type="match status" value="1"/>
</dbReference>
<dbReference type="InterPro" id="IPR037219">
    <property type="entry name" value="Peptidase_M41-like"/>
</dbReference>
<dbReference type="GO" id="GO:0005524">
    <property type="term" value="F:ATP binding"/>
    <property type="evidence" value="ECO:0007669"/>
    <property type="project" value="UniProtKB-KW"/>
</dbReference>
<dbReference type="GO" id="GO:0004222">
    <property type="term" value="F:metalloendopeptidase activity"/>
    <property type="evidence" value="ECO:0007669"/>
    <property type="project" value="InterPro"/>
</dbReference>